<comment type="caution">
    <text evidence="2">The sequence shown here is derived from an EMBL/GenBank/DDBJ whole genome shotgun (WGS) entry which is preliminary data.</text>
</comment>
<dbReference type="Proteomes" id="UP000316080">
    <property type="component" value="Unassembled WGS sequence"/>
</dbReference>
<organism evidence="2 4">
    <name type="scientific">Thermoproteota archaeon</name>
    <dbReference type="NCBI Taxonomy" id="2056631"/>
    <lineage>
        <taxon>Archaea</taxon>
        <taxon>Thermoproteota</taxon>
    </lineage>
</organism>
<reference evidence="2 4" key="1">
    <citation type="journal article" date="2019" name="Nat. Microbiol.">
        <title>Expanding anaerobic alkane metabolism in the domain of Archaea.</title>
        <authorList>
            <person name="Wang Y."/>
            <person name="Wegener G."/>
            <person name="Hou J."/>
            <person name="Wang F."/>
            <person name="Xiao X."/>
        </authorList>
    </citation>
    <scope>NUCLEOTIDE SEQUENCE [LARGE SCALE GENOMIC DNA]</scope>
    <source>
        <strain evidence="2">WYZ-LMO11</strain>
    </source>
</reference>
<dbReference type="AlphaFoldDB" id="A0A523BBH8"/>
<dbReference type="Proteomes" id="UP000317265">
    <property type="component" value="Unassembled WGS sequence"/>
</dbReference>
<dbReference type="EMBL" id="QNVI01000054">
    <property type="protein sequence ID" value="TDA38306.1"/>
    <property type="molecule type" value="Genomic_DNA"/>
</dbReference>
<protein>
    <submittedName>
        <fullName evidence="2">Uncharacterized protein</fullName>
    </submittedName>
</protein>
<proteinExistence type="predicted"/>
<accession>A0A523BBH8</accession>
<evidence type="ECO:0000313" key="1">
    <source>
        <dbReference type="EMBL" id="RZN57017.1"/>
    </source>
</evidence>
<evidence type="ECO:0000313" key="2">
    <source>
        <dbReference type="EMBL" id="TDA38306.1"/>
    </source>
</evidence>
<evidence type="ECO:0000313" key="3">
    <source>
        <dbReference type="Proteomes" id="UP000316080"/>
    </source>
</evidence>
<sequence length="127" mass="15182">MKEEMKEEKKEEKIEEKVKAWEKLLESGIKFTIFNQNEESQLYPLRKLFRPSAPNIVKPALQRDFEIGLVYPIDKNIEEIREKCGLDRIPPTAHSIKESLYNKIKIIEEAGIKDELMYDKEKKKFYY</sequence>
<evidence type="ECO:0000313" key="4">
    <source>
        <dbReference type="Proteomes" id="UP000317265"/>
    </source>
</evidence>
<dbReference type="EMBL" id="RXIH01000013">
    <property type="protein sequence ID" value="RZN57017.1"/>
    <property type="molecule type" value="Genomic_DNA"/>
</dbReference>
<reference evidence="1 3" key="2">
    <citation type="journal article" date="2019" name="Nat. Microbiol.">
        <title>Wide diversity of methane and short-chain alkane metabolisms in uncultured archaea.</title>
        <authorList>
            <person name="Borrel G."/>
            <person name="Adam P.S."/>
            <person name="McKay L.J."/>
            <person name="Chen L.X."/>
            <person name="Sierra-Garcia I.N."/>
            <person name="Sieber C.M."/>
            <person name="Letourneur Q."/>
            <person name="Ghozlane A."/>
            <person name="Andersen G.L."/>
            <person name="Li W.J."/>
            <person name="Hallam S.J."/>
            <person name="Muyzer G."/>
            <person name="de Oliveira V.M."/>
            <person name="Inskeep W.P."/>
            <person name="Banfield J.F."/>
            <person name="Gribaldo S."/>
        </authorList>
    </citation>
    <scope>NUCLEOTIDE SEQUENCE [LARGE SCALE GENOMIC DNA]</scope>
    <source>
        <strain evidence="1">Verst-YHS</strain>
    </source>
</reference>
<gene>
    <name evidence="2" type="ORF">DSO09_04670</name>
    <name evidence="1" type="ORF">EF809_01580</name>
</gene>
<name>A0A523BBH8_9CREN</name>